<organism evidence="4 5">
    <name type="scientific">Luteimonas salinisoli</name>
    <dbReference type="NCBI Taxonomy" id="2752307"/>
    <lineage>
        <taxon>Bacteria</taxon>
        <taxon>Pseudomonadati</taxon>
        <taxon>Pseudomonadota</taxon>
        <taxon>Gammaproteobacteria</taxon>
        <taxon>Lysobacterales</taxon>
        <taxon>Lysobacteraceae</taxon>
        <taxon>Luteimonas</taxon>
    </lineage>
</organism>
<keyword evidence="2" id="KW-0732">Signal</keyword>
<accession>A0A853JA03</accession>
<dbReference type="InterPro" id="IPR006311">
    <property type="entry name" value="TAT_signal"/>
</dbReference>
<dbReference type="PROSITE" id="PS51318">
    <property type="entry name" value="TAT"/>
    <property type="match status" value="1"/>
</dbReference>
<feature type="chain" id="PRO_5032760221" evidence="2">
    <location>
        <begin position="25"/>
        <end position="328"/>
    </location>
</feature>
<evidence type="ECO:0000256" key="2">
    <source>
        <dbReference type="SAM" id="SignalP"/>
    </source>
</evidence>
<proteinExistence type="predicted"/>
<name>A0A853JA03_9GAMM</name>
<keyword evidence="5" id="KW-1185">Reference proteome</keyword>
<feature type="region of interest" description="Disordered" evidence="1">
    <location>
        <begin position="29"/>
        <end position="50"/>
    </location>
</feature>
<evidence type="ECO:0000256" key="1">
    <source>
        <dbReference type="SAM" id="MobiDB-lite"/>
    </source>
</evidence>
<evidence type="ECO:0000259" key="3">
    <source>
        <dbReference type="Pfam" id="PF00248"/>
    </source>
</evidence>
<dbReference type="RefSeq" id="WP_180677797.1">
    <property type="nucleotide sequence ID" value="NZ_JACCKA010000045.1"/>
</dbReference>
<sequence>MTSRRDFLTSTTLAATGLALAPLAACSRENPAPPAAPATSAPTPPVASAPAAEAGPLLTRAIPATGERIPAIGAGTSGSYEVPMGSGEFETLKETIRVFFEGGGSVFDTSPNYSNADEVLGALLDEGGWRERCFLATKIAEDDRAAMEAQWAETLRRLRTDRVELLQVHNLRAWEIALPYARELKEQGLTKYIGLTHYLESGHADLERIMRAERPDFIQINYSVTAPQAADSLLPAAQELGVAVLINRAFDDGKLFAQVKDKPLPAWAEGVGAASWAQLFLKFAISHPAVTAVIPATGKPDRQADNLGAGTGALLDEDQQAELIRMFA</sequence>
<dbReference type="InterPro" id="IPR053135">
    <property type="entry name" value="AKR2_Oxidoreductase"/>
</dbReference>
<dbReference type="PANTHER" id="PTHR43312:SF1">
    <property type="entry name" value="NADP-DEPENDENT OXIDOREDUCTASE DOMAIN-CONTAINING PROTEIN"/>
    <property type="match status" value="1"/>
</dbReference>
<dbReference type="Pfam" id="PF00248">
    <property type="entry name" value="Aldo_ket_red"/>
    <property type="match status" value="1"/>
</dbReference>
<reference evidence="4 5" key="1">
    <citation type="submission" date="2020-07" db="EMBL/GenBank/DDBJ databases">
        <title>Luteimonas sp. SJ-92.</title>
        <authorList>
            <person name="Huang X.-X."/>
            <person name="Xu L."/>
            <person name="Sun J.-Q."/>
        </authorList>
    </citation>
    <scope>NUCLEOTIDE SEQUENCE [LARGE SCALE GENOMIC DNA]</scope>
    <source>
        <strain evidence="4 5">SJ-92</strain>
    </source>
</reference>
<dbReference type="InterPro" id="IPR023210">
    <property type="entry name" value="NADP_OxRdtase_dom"/>
</dbReference>
<dbReference type="PANTHER" id="PTHR43312">
    <property type="entry name" value="D-THREO-ALDOSE 1-DEHYDROGENASE"/>
    <property type="match status" value="1"/>
</dbReference>
<dbReference type="InterPro" id="IPR036812">
    <property type="entry name" value="NAD(P)_OxRdtase_dom_sf"/>
</dbReference>
<dbReference type="Gene3D" id="3.20.20.100">
    <property type="entry name" value="NADP-dependent oxidoreductase domain"/>
    <property type="match status" value="1"/>
</dbReference>
<dbReference type="Proteomes" id="UP000578091">
    <property type="component" value="Unassembled WGS sequence"/>
</dbReference>
<dbReference type="CDD" id="cd19095">
    <property type="entry name" value="AKR_PA4992-like"/>
    <property type="match status" value="1"/>
</dbReference>
<comment type="caution">
    <text evidence="4">The sequence shown here is derived from an EMBL/GenBank/DDBJ whole genome shotgun (WGS) entry which is preliminary data.</text>
</comment>
<dbReference type="EMBL" id="JACCKA010000045">
    <property type="protein sequence ID" value="NZA26001.1"/>
    <property type="molecule type" value="Genomic_DNA"/>
</dbReference>
<feature type="signal peptide" evidence="2">
    <location>
        <begin position="1"/>
        <end position="24"/>
    </location>
</feature>
<protein>
    <submittedName>
        <fullName evidence="4">Aldo/keto reductase</fullName>
    </submittedName>
</protein>
<dbReference type="SUPFAM" id="SSF51430">
    <property type="entry name" value="NAD(P)-linked oxidoreductase"/>
    <property type="match status" value="1"/>
</dbReference>
<evidence type="ECO:0000313" key="4">
    <source>
        <dbReference type="EMBL" id="NZA26001.1"/>
    </source>
</evidence>
<gene>
    <name evidence="4" type="ORF">H0E84_06350</name>
</gene>
<feature type="compositionally biased region" description="Pro residues" evidence="1">
    <location>
        <begin position="31"/>
        <end position="47"/>
    </location>
</feature>
<evidence type="ECO:0000313" key="5">
    <source>
        <dbReference type="Proteomes" id="UP000578091"/>
    </source>
</evidence>
<dbReference type="AlphaFoldDB" id="A0A853JA03"/>
<feature type="domain" description="NADP-dependent oxidoreductase" evidence="3">
    <location>
        <begin position="73"/>
        <end position="322"/>
    </location>
</feature>